<organism evidence="1 2">
    <name type="scientific">Portunus trituberculatus</name>
    <name type="common">Swimming crab</name>
    <name type="synonym">Neptunus trituberculatus</name>
    <dbReference type="NCBI Taxonomy" id="210409"/>
    <lineage>
        <taxon>Eukaryota</taxon>
        <taxon>Metazoa</taxon>
        <taxon>Ecdysozoa</taxon>
        <taxon>Arthropoda</taxon>
        <taxon>Crustacea</taxon>
        <taxon>Multicrustacea</taxon>
        <taxon>Malacostraca</taxon>
        <taxon>Eumalacostraca</taxon>
        <taxon>Eucarida</taxon>
        <taxon>Decapoda</taxon>
        <taxon>Pleocyemata</taxon>
        <taxon>Brachyura</taxon>
        <taxon>Eubrachyura</taxon>
        <taxon>Portunoidea</taxon>
        <taxon>Portunidae</taxon>
        <taxon>Portuninae</taxon>
        <taxon>Portunus</taxon>
    </lineage>
</organism>
<dbReference type="AlphaFoldDB" id="A0A5B7DH42"/>
<dbReference type="EMBL" id="VSRR010000877">
    <property type="protein sequence ID" value="MPC20499.1"/>
    <property type="molecule type" value="Genomic_DNA"/>
</dbReference>
<dbReference type="Proteomes" id="UP000324222">
    <property type="component" value="Unassembled WGS sequence"/>
</dbReference>
<reference evidence="1 2" key="1">
    <citation type="submission" date="2019-05" db="EMBL/GenBank/DDBJ databases">
        <title>Another draft genome of Portunus trituberculatus and its Hox gene families provides insights of decapod evolution.</title>
        <authorList>
            <person name="Jeong J.-H."/>
            <person name="Song I."/>
            <person name="Kim S."/>
            <person name="Choi T."/>
            <person name="Kim D."/>
            <person name="Ryu S."/>
            <person name="Kim W."/>
        </authorList>
    </citation>
    <scope>NUCLEOTIDE SEQUENCE [LARGE SCALE GENOMIC DNA]</scope>
    <source>
        <tissue evidence="1">Muscle</tissue>
    </source>
</reference>
<accession>A0A5B7DH42</accession>
<protein>
    <submittedName>
        <fullName evidence="1">Uncharacterized protein</fullName>
    </submittedName>
</protein>
<proteinExistence type="predicted"/>
<name>A0A5B7DH42_PORTR</name>
<evidence type="ECO:0000313" key="1">
    <source>
        <dbReference type="EMBL" id="MPC20499.1"/>
    </source>
</evidence>
<keyword evidence="2" id="KW-1185">Reference proteome</keyword>
<comment type="caution">
    <text evidence="1">The sequence shown here is derived from an EMBL/GenBank/DDBJ whole genome shotgun (WGS) entry which is preliminary data.</text>
</comment>
<sequence>MLQRRMVAHLHLDLPPGHPPSLSPFLLSHAWKSDLIISYSITFHHPWTMQGIPSLKPAWLTREPVTGRGKTRHQCGLLPGMAMSSEVLCVFLCTEAEMRDMPTSLSALREASLQTHSCQQGSHK</sequence>
<evidence type="ECO:0000313" key="2">
    <source>
        <dbReference type="Proteomes" id="UP000324222"/>
    </source>
</evidence>
<gene>
    <name evidence="1" type="ORF">E2C01_013444</name>
</gene>